<evidence type="ECO:0000256" key="4">
    <source>
        <dbReference type="ARBA" id="ARBA00022679"/>
    </source>
</evidence>
<keyword evidence="3 6" id="KW-0032">Aminotransferase</keyword>
<evidence type="ECO:0000256" key="5">
    <source>
        <dbReference type="ARBA" id="ARBA00022898"/>
    </source>
</evidence>
<evidence type="ECO:0000259" key="7">
    <source>
        <dbReference type="Pfam" id="PF00155"/>
    </source>
</evidence>
<keyword evidence="9" id="KW-1185">Reference proteome</keyword>
<dbReference type="RefSeq" id="WP_073336870.1">
    <property type="nucleotide sequence ID" value="NZ_FQXM01000003.1"/>
</dbReference>
<dbReference type="AlphaFoldDB" id="A0A1M5RLW7"/>
<evidence type="ECO:0000256" key="6">
    <source>
        <dbReference type="RuleBase" id="RU000481"/>
    </source>
</evidence>
<dbReference type="EMBL" id="FQXM01000003">
    <property type="protein sequence ID" value="SHH27205.1"/>
    <property type="molecule type" value="Genomic_DNA"/>
</dbReference>
<comment type="similarity">
    <text evidence="2 6">Belongs to the class-I pyridoxal-phosphate-dependent aminotransferase family.</text>
</comment>
<dbReference type="PANTHER" id="PTHR46383">
    <property type="entry name" value="ASPARTATE AMINOTRANSFERASE"/>
    <property type="match status" value="1"/>
</dbReference>
<evidence type="ECO:0000256" key="3">
    <source>
        <dbReference type="ARBA" id="ARBA00022576"/>
    </source>
</evidence>
<evidence type="ECO:0000256" key="2">
    <source>
        <dbReference type="ARBA" id="ARBA00007441"/>
    </source>
</evidence>
<protein>
    <recommendedName>
        <fullName evidence="6">Aminotransferase</fullName>
        <ecNumber evidence="6">2.6.1.-</ecNumber>
    </recommendedName>
</protein>
<dbReference type="Gene3D" id="3.90.1150.10">
    <property type="entry name" value="Aspartate Aminotransferase, domain 1"/>
    <property type="match status" value="1"/>
</dbReference>
<dbReference type="Gene3D" id="3.40.640.10">
    <property type="entry name" value="Type I PLP-dependent aspartate aminotransferase-like (Major domain)"/>
    <property type="match status" value="1"/>
</dbReference>
<dbReference type="OrthoDB" id="9802328at2"/>
<sequence>MKCSNRINGVGTSPVRKLIPYANGAISKGKKVYPLNIGQPDIKTPDLFFEAIRNYKTEVLKYVPSNGMPELINAIKDYYSGYGMEYAFEEILITCGGSEALLLTLLALADVGDQVLVVEPYYANYNTIFKALEIDVVAVSTKAEDGFHLPAKEEIEKVIKNNPKIKAILLPNPGNPTGTVYTKEEVQLISDIAKENDIYIIADEVYREFVYEGSECVSFGTMEGIEENLIIIDSISKRYSACGARIGCIISKNKDVIAQIYKLCQSRLSVPELEQVGAAALYETPDEYFKEVNEEYTKRRDTLYAEMSTMEGVVCSRPEGAFYSMVKLPVDDAEKFVIWLLSEFDINGETVMMAPGEGFYATPGAGINEVRIAYVLNVEDIKKAMNIIREGLKQYPGRTV</sequence>
<keyword evidence="5" id="KW-0663">Pyridoxal phosphate</keyword>
<keyword evidence="4 6" id="KW-0808">Transferase</keyword>
<evidence type="ECO:0000313" key="9">
    <source>
        <dbReference type="Proteomes" id="UP000184447"/>
    </source>
</evidence>
<dbReference type="Proteomes" id="UP000184447">
    <property type="component" value="Unassembled WGS sequence"/>
</dbReference>
<dbReference type="GO" id="GO:0008483">
    <property type="term" value="F:transaminase activity"/>
    <property type="evidence" value="ECO:0007669"/>
    <property type="project" value="UniProtKB-KW"/>
</dbReference>
<proteinExistence type="inferred from homology"/>
<dbReference type="NCBIfam" id="NF005744">
    <property type="entry name" value="PRK07568.1"/>
    <property type="match status" value="1"/>
</dbReference>
<dbReference type="InterPro" id="IPR004839">
    <property type="entry name" value="Aminotransferase_I/II_large"/>
</dbReference>
<dbReference type="STRING" id="1121316.SAMN02745207_00602"/>
<dbReference type="InterPro" id="IPR015424">
    <property type="entry name" value="PyrdxlP-dep_Trfase"/>
</dbReference>
<dbReference type="PROSITE" id="PS00105">
    <property type="entry name" value="AA_TRANSFER_CLASS_1"/>
    <property type="match status" value="1"/>
</dbReference>
<dbReference type="GO" id="GO:0006520">
    <property type="term" value="P:amino acid metabolic process"/>
    <property type="evidence" value="ECO:0007669"/>
    <property type="project" value="InterPro"/>
</dbReference>
<dbReference type="InterPro" id="IPR050596">
    <property type="entry name" value="AspAT/PAT-like"/>
</dbReference>
<dbReference type="InterPro" id="IPR004838">
    <property type="entry name" value="NHTrfase_class1_PyrdxlP-BS"/>
</dbReference>
<dbReference type="GO" id="GO:0030170">
    <property type="term" value="F:pyridoxal phosphate binding"/>
    <property type="evidence" value="ECO:0007669"/>
    <property type="project" value="InterPro"/>
</dbReference>
<dbReference type="InterPro" id="IPR015422">
    <property type="entry name" value="PyrdxlP-dep_Trfase_small"/>
</dbReference>
<evidence type="ECO:0000256" key="1">
    <source>
        <dbReference type="ARBA" id="ARBA00001933"/>
    </source>
</evidence>
<feature type="domain" description="Aminotransferase class I/classII large" evidence="7">
    <location>
        <begin position="31"/>
        <end position="386"/>
    </location>
</feature>
<reference evidence="8 9" key="1">
    <citation type="submission" date="2016-11" db="EMBL/GenBank/DDBJ databases">
        <authorList>
            <person name="Jaros S."/>
            <person name="Januszkiewicz K."/>
            <person name="Wedrychowicz H."/>
        </authorList>
    </citation>
    <scope>NUCLEOTIDE SEQUENCE [LARGE SCALE GENOMIC DNA]</scope>
    <source>
        <strain evidence="8 9">DSM 8605</strain>
    </source>
</reference>
<dbReference type="PRINTS" id="PR00753">
    <property type="entry name" value="ACCSYNTHASE"/>
</dbReference>
<dbReference type="CDD" id="cd00609">
    <property type="entry name" value="AAT_like"/>
    <property type="match status" value="1"/>
</dbReference>
<evidence type="ECO:0000313" key="8">
    <source>
        <dbReference type="EMBL" id="SHH27205.1"/>
    </source>
</evidence>
<organism evidence="8 9">
    <name type="scientific">Clostridium grantii DSM 8605</name>
    <dbReference type="NCBI Taxonomy" id="1121316"/>
    <lineage>
        <taxon>Bacteria</taxon>
        <taxon>Bacillati</taxon>
        <taxon>Bacillota</taxon>
        <taxon>Clostridia</taxon>
        <taxon>Eubacteriales</taxon>
        <taxon>Clostridiaceae</taxon>
        <taxon>Clostridium</taxon>
    </lineage>
</organism>
<name>A0A1M5RLW7_9CLOT</name>
<dbReference type="Pfam" id="PF00155">
    <property type="entry name" value="Aminotran_1_2"/>
    <property type="match status" value="1"/>
</dbReference>
<comment type="cofactor">
    <cofactor evidence="1 6">
        <name>pyridoxal 5'-phosphate</name>
        <dbReference type="ChEBI" id="CHEBI:597326"/>
    </cofactor>
</comment>
<accession>A0A1M5RLW7</accession>
<dbReference type="EC" id="2.6.1.-" evidence="6"/>
<dbReference type="SUPFAM" id="SSF53383">
    <property type="entry name" value="PLP-dependent transferases"/>
    <property type="match status" value="1"/>
</dbReference>
<dbReference type="InterPro" id="IPR015421">
    <property type="entry name" value="PyrdxlP-dep_Trfase_major"/>
</dbReference>
<gene>
    <name evidence="8" type="ORF">SAMN02745207_00602</name>
</gene>